<feature type="region of interest" description="Disordered" evidence="1">
    <location>
        <begin position="51"/>
        <end position="88"/>
    </location>
</feature>
<gene>
    <name evidence="2" type="ORF">RB614_19725</name>
</gene>
<sequence length="119" mass="12857">MTRELVLLDLDALTADDAGHLADALLVASNHPRISRRGGDALADLADQMIRRSRKTRRKEPPPMSTDDQALLGGQRRILPDPPADEEPVDAAALAEALLTDTTPDTAAGKTAANIERWR</sequence>
<organism evidence="2 3">
    <name type="scientific">Phytohabitans maris</name>
    <dbReference type="NCBI Taxonomy" id="3071409"/>
    <lineage>
        <taxon>Bacteria</taxon>
        <taxon>Bacillati</taxon>
        <taxon>Actinomycetota</taxon>
        <taxon>Actinomycetes</taxon>
        <taxon>Micromonosporales</taxon>
        <taxon>Micromonosporaceae</taxon>
    </lineage>
</organism>
<evidence type="ECO:0008006" key="4">
    <source>
        <dbReference type="Google" id="ProtNLM"/>
    </source>
</evidence>
<evidence type="ECO:0000313" key="3">
    <source>
        <dbReference type="Proteomes" id="UP001230908"/>
    </source>
</evidence>
<feature type="region of interest" description="Disordered" evidence="1">
    <location>
        <begin position="100"/>
        <end position="119"/>
    </location>
</feature>
<accession>A0ABU0ZI72</accession>
<evidence type="ECO:0000313" key="2">
    <source>
        <dbReference type="EMBL" id="MDQ7906749.1"/>
    </source>
</evidence>
<comment type="caution">
    <text evidence="2">The sequence shown here is derived from an EMBL/GenBank/DDBJ whole genome shotgun (WGS) entry which is preliminary data.</text>
</comment>
<evidence type="ECO:0000256" key="1">
    <source>
        <dbReference type="SAM" id="MobiDB-lite"/>
    </source>
</evidence>
<dbReference type="RefSeq" id="WP_308714025.1">
    <property type="nucleotide sequence ID" value="NZ_JAVHUY010000017.1"/>
</dbReference>
<reference evidence="2 3" key="1">
    <citation type="submission" date="2023-08" db="EMBL/GenBank/DDBJ databases">
        <title>Phytohabitans sansha sp. nov., isolated from marine sediment.</title>
        <authorList>
            <person name="Zhao Y."/>
            <person name="Yi K."/>
        </authorList>
    </citation>
    <scope>NUCLEOTIDE SEQUENCE [LARGE SCALE GENOMIC DNA]</scope>
    <source>
        <strain evidence="2 3">ZYX-F-186</strain>
    </source>
</reference>
<dbReference type="EMBL" id="JAVHUY010000017">
    <property type="protein sequence ID" value="MDQ7906749.1"/>
    <property type="molecule type" value="Genomic_DNA"/>
</dbReference>
<keyword evidence="3" id="KW-1185">Reference proteome</keyword>
<proteinExistence type="predicted"/>
<protein>
    <recommendedName>
        <fullName evidence="4">DUF222 domain-containing protein</fullName>
    </recommendedName>
</protein>
<dbReference type="Proteomes" id="UP001230908">
    <property type="component" value="Unassembled WGS sequence"/>
</dbReference>
<name>A0ABU0ZI72_9ACTN</name>